<protein>
    <submittedName>
        <fullName evidence="1">Ribbon-helix-helix protein, CopG family</fullName>
    </submittedName>
</protein>
<gene>
    <name evidence="1" type="ORF">E2N92_12200</name>
</gene>
<dbReference type="Gene3D" id="1.10.1220.10">
    <property type="entry name" value="Met repressor-like"/>
    <property type="match status" value="1"/>
</dbReference>
<accession>A0A8G1A2F3</accession>
<organism evidence="1 2">
    <name type="scientific">Methanofollis formosanus</name>
    <dbReference type="NCBI Taxonomy" id="299308"/>
    <lineage>
        <taxon>Archaea</taxon>
        <taxon>Methanobacteriati</taxon>
        <taxon>Methanobacteriota</taxon>
        <taxon>Stenosarchaea group</taxon>
        <taxon>Methanomicrobia</taxon>
        <taxon>Methanomicrobiales</taxon>
        <taxon>Methanomicrobiaceae</taxon>
        <taxon>Methanofollis</taxon>
    </lineage>
</organism>
<dbReference type="InterPro" id="IPR013321">
    <property type="entry name" value="Arc_rbn_hlx_hlx"/>
</dbReference>
<dbReference type="EMBL" id="CP037968">
    <property type="protein sequence ID" value="QYZ80134.1"/>
    <property type="molecule type" value="Genomic_DNA"/>
</dbReference>
<dbReference type="KEGG" id="mfk:E2N92_12200"/>
<dbReference type="AlphaFoldDB" id="A0A8G1A2F3"/>
<proteinExistence type="predicted"/>
<reference evidence="1" key="1">
    <citation type="journal article" date="2005" name="Int. J. Syst. Evol. Microbiol.">
        <title>Methanofollis formosanus sp. nov., isolated from a fish pond.</title>
        <authorList>
            <person name="Wu S.Y."/>
            <person name="Chen S.C."/>
            <person name="Lai M.C."/>
        </authorList>
    </citation>
    <scope>NUCLEOTIDE SEQUENCE</scope>
    <source>
        <strain evidence="1">ML15</strain>
    </source>
</reference>
<evidence type="ECO:0000313" key="2">
    <source>
        <dbReference type="Proteomes" id="UP000826709"/>
    </source>
</evidence>
<evidence type="ECO:0000313" key="1">
    <source>
        <dbReference type="EMBL" id="QYZ80134.1"/>
    </source>
</evidence>
<dbReference type="GO" id="GO:0006355">
    <property type="term" value="P:regulation of DNA-templated transcription"/>
    <property type="evidence" value="ECO:0007669"/>
    <property type="project" value="InterPro"/>
</dbReference>
<name>A0A8G1A2F3_9EURY</name>
<sequence>MMDRYDSVSVSMDDNLVARVDDAVAREGAASRSAWLGRVAAEQGKLVEEVAHLRDAAI</sequence>
<dbReference type="Proteomes" id="UP000826709">
    <property type="component" value="Chromosome"/>
</dbReference>
<keyword evidence="2" id="KW-1185">Reference proteome</keyword>
<reference evidence="1" key="2">
    <citation type="submission" date="2019-03" db="EMBL/GenBank/DDBJ databases">
        <authorList>
            <person name="Chen S.-C."/>
            <person name="Wu S.-Y."/>
            <person name="Lai M.-C."/>
        </authorList>
    </citation>
    <scope>NUCLEOTIDE SEQUENCE</scope>
    <source>
        <strain evidence="1">ML15</strain>
    </source>
</reference>
<dbReference type="RefSeq" id="WP_220681444.1">
    <property type="nucleotide sequence ID" value="NZ_CP037968.1"/>
</dbReference>